<dbReference type="Proteomes" id="UP000184096">
    <property type="component" value="Chromosome I"/>
</dbReference>
<dbReference type="AlphaFoldDB" id="A0A1M7UAN4"/>
<accession>A0A1M7UAN4</accession>
<sequence>MNPEPRRFLLQALDPDHGSPVLEAQFFVNEVEDLRALLADTSDDPTLERGYFLDTTELAAINERFGTAFDPEGREVLLASWHSIRDVPYLIHGGYELPLLLEGRKQLARFSEEYPPERHWNEEKFDRYVAEGALHKEVVVEPFEEPIHLKHGKVAEGLRTVYYTRIGEEWRVPAWKLIKDAVAKSKWSEDFERMEGMLFGYEEWQNDWWIEEFRRRRRRFGCLPVYWAVNAKELAWIEMTGYRALPPTENSTVTVSLLFEPPDDDATRRLIEHSDAVALVHVNVGSLPFLALVEGQTGPDYAIPAGLIKDLNRNIVGEVEIIARREAQGTWSYNRALDPPDETVAVG</sequence>
<name>A0A1M7UAN4_9BRAD</name>
<gene>
    <name evidence="1" type="ORF">SAMN05444170_4197</name>
</gene>
<protein>
    <submittedName>
        <fullName evidence="1">Uncharacterized protein</fullName>
    </submittedName>
</protein>
<dbReference type="OrthoDB" id="7355898at2"/>
<proteinExistence type="predicted"/>
<reference evidence="2" key="1">
    <citation type="submission" date="2016-11" db="EMBL/GenBank/DDBJ databases">
        <authorList>
            <person name="Varghese N."/>
            <person name="Submissions S."/>
        </authorList>
    </citation>
    <scope>NUCLEOTIDE SEQUENCE [LARGE SCALE GENOMIC DNA]</scope>
    <source>
        <strain evidence="2">GAS401</strain>
    </source>
</reference>
<dbReference type="RefSeq" id="WP_072820672.1">
    <property type="nucleotide sequence ID" value="NZ_LT670849.1"/>
</dbReference>
<evidence type="ECO:0000313" key="1">
    <source>
        <dbReference type="EMBL" id="SHN80053.1"/>
    </source>
</evidence>
<organism evidence="1 2">
    <name type="scientific">Bradyrhizobium erythrophlei</name>
    <dbReference type="NCBI Taxonomy" id="1437360"/>
    <lineage>
        <taxon>Bacteria</taxon>
        <taxon>Pseudomonadati</taxon>
        <taxon>Pseudomonadota</taxon>
        <taxon>Alphaproteobacteria</taxon>
        <taxon>Hyphomicrobiales</taxon>
        <taxon>Nitrobacteraceae</taxon>
        <taxon>Bradyrhizobium</taxon>
    </lineage>
</organism>
<dbReference type="EMBL" id="LT670849">
    <property type="protein sequence ID" value="SHN80053.1"/>
    <property type="molecule type" value="Genomic_DNA"/>
</dbReference>
<keyword evidence="2" id="KW-1185">Reference proteome</keyword>
<evidence type="ECO:0000313" key="2">
    <source>
        <dbReference type="Proteomes" id="UP000184096"/>
    </source>
</evidence>